<comment type="function">
    <text evidence="3">Catalyzes the stereoinversion of LL-2,6-diaminopimelate (L,L-DAP) to meso-diaminopimelate (meso-DAP), a precursor of L-lysine and an essential component of the bacterial peptidoglycan.</text>
</comment>
<feature type="binding site" evidence="3">
    <location>
        <position position="77"/>
    </location>
    <ligand>
        <name>substrate</name>
    </ligand>
</feature>
<dbReference type="InterPro" id="IPR001653">
    <property type="entry name" value="DAP_epimerase_DapF"/>
</dbReference>
<dbReference type="STRING" id="1409788.NC99_37460"/>
<comment type="catalytic activity">
    <reaction evidence="3">
        <text>(2S,6S)-2,6-diaminopimelate = meso-2,6-diaminopimelate</text>
        <dbReference type="Rhea" id="RHEA:15393"/>
        <dbReference type="ChEBI" id="CHEBI:57609"/>
        <dbReference type="ChEBI" id="CHEBI:57791"/>
        <dbReference type="EC" id="5.1.1.7"/>
    </reaction>
</comment>
<dbReference type="SUPFAM" id="SSF54506">
    <property type="entry name" value="Diaminopimelate epimerase-like"/>
    <property type="match status" value="1"/>
</dbReference>
<keyword evidence="3" id="KW-0963">Cytoplasm</keyword>
<gene>
    <name evidence="3" type="primary">dapF</name>
    <name evidence="5" type="ORF">NC99_37460</name>
</gene>
<dbReference type="PANTHER" id="PTHR31689:SF0">
    <property type="entry name" value="DIAMINOPIMELATE EPIMERASE"/>
    <property type="match status" value="1"/>
</dbReference>
<dbReference type="PATRIC" id="fig|1409788.3.peg.3832"/>
<evidence type="ECO:0000313" key="6">
    <source>
        <dbReference type="Proteomes" id="UP000036958"/>
    </source>
</evidence>
<proteinExistence type="inferred from homology"/>
<comment type="subunit">
    <text evidence="3">Homodimer.</text>
</comment>
<dbReference type="GO" id="GO:0009089">
    <property type="term" value="P:lysine biosynthetic process via diaminopimelate"/>
    <property type="evidence" value="ECO:0007669"/>
    <property type="project" value="UniProtKB-UniRule"/>
</dbReference>
<feature type="binding site" evidence="3">
    <location>
        <begin position="237"/>
        <end position="238"/>
    </location>
    <ligand>
        <name>substrate</name>
    </ligand>
</feature>
<feature type="binding site" evidence="3">
    <location>
        <position position="176"/>
    </location>
    <ligand>
        <name>substrate</name>
    </ligand>
</feature>
<evidence type="ECO:0000313" key="5">
    <source>
        <dbReference type="EMBL" id="KOH43467.1"/>
    </source>
</evidence>
<dbReference type="Gene3D" id="3.10.310.10">
    <property type="entry name" value="Diaminopimelate Epimerase, Chain A, domain 1"/>
    <property type="match status" value="2"/>
</dbReference>
<comment type="caution">
    <text evidence="3">Lacks conserved residue(s) required for the propagation of feature annotation.</text>
</comment>
<evidence type="ECO:0000256" key="3">
    <source>
        <dbReference type="HAMAP-Rule" id="MF_00197"/>
    </source>
</evidence>
<dbReference type="EMBL" id="LGIA01000187">
    <property type="protein sequence ID" value="KOH43467.1"/>
    <property type="molecule type" value="Genomic_DNA"/>
</dbReference>
<feature type="binding site" evidence="3">
    <location>
        <begin position="87"/>
        <end position="88"/>
    </location>
    <ligand>
        <name>substrate</name>
    </ligand>
</feature>
<protein>
    <recommendedName>
        <fullName evidence="3 4">Diaminopimelate epimerase</fullName>
        <shortName evidence="3">DAP epimerase</shortName>
        <ecNumber evidence="3 4">5.1.1.7</ecNumber>
    </recommendedName>
    <alternativeName>
        <fullName evidence="3">PLP-independent amino acid racemase</fullName>
    </alternativeName>
</protein>
<comment type="pathway">
    <text evidence="3">Amino-acid biosynthesis; L-lysine biosynthesis via DAP pathway; DL-2,6-diaminopimelate from LL-2,6-diaminopimelate: step 1/1.</text>
</comment>
<feature type="site" description="Could be important to modulate the pK values of the two catalytic cysteine residues" evidence="3">
    <location>
        <position position="227"/>
    </location>
</feature>
<dbReference type="EC" id="5.1.1.7" evidence="3 4"/>
<dbReference type="NCBIfam" id="TIGR00652">
    <property type="entry name" value="DapF"/>
    <property type="match status" value="1"/>
</dbReference>
<comment type="subcellular location">
    <subcellularLocation>
        <location evidence="3">Cytoplasm</location>
    </subcellularLocation>
</comment>
<dbReference type="UniPathway" id="UPA00034">
    <property type="reaction ID" value="UER00025"/>
</dbReference>
<reference evidence="6" key="1">
    <citation type="submission" date="2015-07" db="EMBL/GenBank/DDBJ databases">
        <title>Genome sequencing of Sunxiuqinia dokdonensis strain SK.</title>
        <authorList>
            <person name="Ahn S."/>
            <person name="Kim B.-C."/>
        </authorList>
    </citation>
    <scope>NUCLEOTIDE SEQUENCE [LARGE SCALE GENOMIC DNA]</scope>
    <source>
        <strain evidence="6">SK</strain>
    </source>
</reference>
<accession>A0A0L8V5H2</accession>
<keyword evidence="3" id="KW-0457">Lysine biosynthesis</keyword>
<evidence type="ECO:0000256" key="4">
    <source>
        <dbReference type="NCBIfam" id="TIGR00652"/>
    </source>
</evidence>
<organism evidence="5 6">
    <name type="scientific">Sunxiuqinia dokdonensis</name>
    <dbReference type="NCBI Taxonomy" id="1409788"/>
    <lineage>
        <taxon>Bacteria</taxon>
        <taxon>Pseudomonadati</taxon>
        <taxon>Bacteroidota</taxon>
        <taxon>Bacteroidia</taxon>
        <taxon>Marinilabiliales</taxon>
        <taxon>Prolixibacteraceae</taxon>
        <taxon>Sunxiuqinia</taxon>
    </lineage>
</organism>
<sequence length="299" mass="33104">MLLLLKHPIKNMLMKDFFVKSHGLGNDYIVMNSHEISFEMNVENIKTICDVHYGIGSDGILLLVDSTKADFGLRILNPDGSEAEKSGNGLRIFAKYLYDYGLAKSKTFSIDTLGGVVYAEVMETDNEKARTIQVDMGKAIFEAAKIPVNSDLTECLDETLSLENQSYLINCVSVGNPHCVILKEELSEAEIKQYGSEIENHPKFPNRINLQFAKVLSRDEVEILIWERGAGYTLASGSSSSAVAAVMVKKGLTNRKLKVNMPGGTLKLEIAKDWQIRMTGEVREIASGYLSAELLSDLQ</sequence>
<keyword evidence="2 3" id="KW-0413">Isomerase</keyword>
<comment type="caution">
    <text evidence="5">The sequence shown here is derived from an EMBL/GenBank/DDBJ whole genome shotgun (WGS) entry which is preliminary data.</text>
</comment>
<keyword evidence="6" id="KW-1185">Reference proteome</keyword>
<dbReference type="Proteomes" id="UP000036958">
    <property type="component" value="Unassembled WGS sequence"/>
</dbReference>
<evidence type="ECO:0000256" key="1">
    <source>
        <dbReference type="ARBA" id="ARBA00010219"/>
    </source>
</evidence>
<feature type="binding site" evidence="3">
    <location>
        <position position="26"/>
    </location>
    <ligand>
        <name>substrate</name>
    </ligand>
</feature>
<feature type="site" description="Could be important to modulate the pK values of the two catalytic cysteine residues" evidence="3">
    <location>
        <position position="178"/>
    </location>
</feature>
<evidence type="ECO:0000256" key="2">
    <source>
        <dbReference type="ARBA" id="ARBA00023235"/>
    </source>
</evidence>
<comment type="similarity">
    <text evidence="1 3">Belongs to the diaminopimelate epimerase family.</text>
</comment>
<dbReference type="Pfam" id="PF01678">
    <property type="entry name" value="DAP_epimerase"/>
    <property type="match status" value="2"/>
</dbReference>
<dbReference type="AlphaFoldDB" id="A0A0L8V5H2"/>
<dbReference type="GO" id="GO:0005829">
    <property type="term" value="C:cytosol"/>
    <property type="evidence" value="ECO:0007669"/>
    <property type="project" value="TreeGrafter"/>
</dbReference>
<feature type="binding site" evidence="3">
    <location>
        <position position="209"/>
    </location>
    <ligand>
        <name>substrate</name>
    </ligand>
</feature>
<name>A0A0L8V5H2_9BACT</name>
<dbReference type="HAMAP" id="MF_00197">
    <property type="entry name" value="DAP_epimerase"/>
    <property type="match status" value="1"/>
</dbReference>
<keyword evidence="3" id="KW-0028">Amino-acid biosynthesis</keyword>
<feature type="binding site" evidence="3">
    <location>
        <begin position="227"/>
        <end position="228"/>
    </location>
    <ligand>
        <name>substrate</name>
    </ligand>
</feature>
<dbReference type="PANTHER" id="PTHR31689">
    <property type="entry name" value="DIAMINOPIMELATE EPIMERASE, CHLOROPLASTIC"/>
    <property type="match status" value="1"/>
</dbReference>
<dbReference type="GO" id="GO:0008837">
    <property type="term" value="F:diaminopimelate epimerase activity"/>
    <property type="evidence" value="ECO:0007669"/>
    <property type="project" value="UniProtKB-UniRule"/>
</dbReference>